<evidence type="ECO:0000313" key="2">
    <source>
        <dbReference type="Proteomes" id="UP000237640"/>
    </source>
</evidence>
<organism evidence="1 2">
    <name type="scientific">Flagellimonas meridianipacifica</name>
    <dbReference type="NCBI Taxonomy" id="1080225"/>
    <lineage>
        <taxon>Bacteria</taxon>
        <taxon>Pseudomonadati</taxon>
        <taxon>Bacteroidota</taxon>
        <taxon>Flavobacteriia</taxon>
        <taxon>Flavobacteriales</taxon>
        <taxon>Flavobacteriaceae</taxon>
        <taxon>Flagellimonas</taxon>
    </lineage>
</organism>
<reference evidence="1 2" key="1">
    <citation type="submission" date="2018-03" db="EMBL/GenBank/DDBJ databases">
        <title>Genomic Encyclopedia of Archaeal and Bacterial Type Strains, Phase II (KMG-II): from individual species to whole genera.</title>
        <authorList>
            <person name="Goeker M."/>
        </authorList>
    </citation>
    <scope>NUCLEOTIDE SEQUENCE [LARGE SCALE GENOMIC DNA]</scope>
    <source>
        <strain evidence="1 2">DSM 25027</strain>
    </source>
</reference>
<evidence type="ECO:0000313" key="1">
    <source>
        <dbReference type="EMBL" id="PRX56160.1"/>
    </source>
</evidence>
<keyword evidence="2" id="KW-1185">Reference proteome</keyword>
<gene>
    <name evidence="1" type="ORF">CLV81_0152</name>
</gene>
<proteinExistence type="predicted"/>
<comment type="caution">
    <text evidence="1">The sequence shown here is derived from an EMBL/GenBank/DDBJ whole genome shotgun (WGS) entry which is preliminary data.</text>
</comment>
<dbReference type="Proteomes" id="UP000237640">
    <property type="component" value="Unassembled WGS sequence"/>
</dbReference>
<dbReference type="EMBL" id="PVYX01000001">
    <property type="protein sequence ID" value="PRX56160.1"/>
    <property type="molecule type" value="Genomic_DNA"/>
</dbReference>
<sequence>MGVKFPEHNMAGVNDAIRMSQGNQKMMDSMMRMMCEKV</sequence>
<dbReference type="AlphaFoldDB" id="A0A2T0MF04"/>
<protein>
    <submittedName>
        <fullName evidence="1">Uncharacterized protein</fullName>
    </submittedName>
</protein>
<accession>A0A2T0MF04</accession>
<name>A0A2T0MF04_9FLAO</name>